<evidence type="ECO:0000256" key="5">
    <source>
        <dbReference type="SAM" id="Phobius"/>
    </source>
</evidence>
<name>A0AAJ7SIU3_9ACAR</name>
<protein>
    <submittedName>
        <fullName evidence="8">Anion exchange transporter</fullName>
    </submittedName>
</protein>
<dbReference type="InterPro" id="IPR011547">
    <property type="entry name" value="SLC26A/SulP_dom"/>
</dbReference>
<feature type="transmembrane region" description="Helical" evidence="5">
    <location>
        <begin position="637"/>
        <end position="667"/>
    </location>
</feature>
<feature type="transmembrane region" description="Helical" evidence="5">
    <location>
        <begin position="348"/>
        <end position="371"/>
    </location>
</feature>
<evidence type="ECO:0000313" key="8">
    <source>
        <dbReference type="RefSeq" id="XP_028968860.1"/>
    </source>
</evidence>
<reference evidence="8" key="1">
    <citation type="submission" date="2025-08" db="UniProtKB">
        <authorList>
            <consortium name="RefSeq"/>
        </authorList>
    </citation>
    <scope>IDENTIFICATION</scope>
</reference>
<keyword evidence="4 5" id="KW-0472">Membrane</keyword>
<dbReference type="RefSeq" id="XP_028968860.1">
    <property type="nucleotide sequence ID" value="XM_029113027.1"/>
</dbReference>
<evidence type="ECO:0000256" key="3">
    <source>
        <dbReference type="ARBA" id="ARBA00022989"/>
    </source>
</evidence>
<dbReference type="Gene3D" id="3.30.750.24">
    <property type="entry name" value="STAS domain"/>
    <property type="match status" value="1"/>
</dbReference>
<keyword evidence="2 5" id="KW-0812">Transmembrane</keyword>
<evidence type="ECO:0000256" key="2">
    <source>
        <dbReference type="ARBA" id="ARBA00022692"/>
    </source>
</evidence>
<dbReference type="PANTHER" id="PTHR11814">
    <property type="entry name" value="SULFATE TRANSPORTER"/>
    <property type="match status" value="1"/>
</dbReference>
<accession>A0AAJ7SIU3</accession>
<keyword evidence="7" id="KW-1185">Reference proteome</keyword>
<dbReference type="AlphaFoldDB" id="A0AAJ7SIU3"/>
<feature type="transmembrane region" description="Helical" evidence="5">
    <location>
        <begin position="416"/>
        <end position="440"/>
    </location>
</feature>
<dbReference type="Pfam" id="PF00916">
    <property type="entry name" value="Sulfate_transp"/>
    <property type="match status" value="1"/>
</dbReference>
<dbReference type="InterPro" id="IPR001902">
    <property type="entry name" value="SLC26A/SulP_fam"/>
</dbReference>
<dbReference type="GO" id="GO:0055085">
    <property type="term" value="P:transmembrane transport"/>
    <property type="evidence" value="ECO:0007669"/>
    <property type="project" value="InterPro"/>
</dbReference>
<dbReference type="Proteomes" id="UP000694867">
    <property type="component" value="Unplaced"/>
</dbReference>
<sequence length="809" mass="89357">MGPRLLQEALTTHLKNLHLDLPLLQHSKIEGCHISKSKGRFSEVGKRFDHDVKEASREDPMLVSILERVRKGWRDDDRRDPALGLSLNRPKAYARPTAAFSRMIVYACRNLSVKLHKLHVAHPGVRRSSANSFYQFRPSDELDGNVRSASETRMDNKGFINSSTTDIPGRIEESSNEHAINANVLAETRRQSSSFRFEITPDDLYGSSSDHSYRKRTENANCARKMAARFHPKRLVPILDWLPRYELENLKDDVVAAITVAIMHVPQGLAYGELAGATAIQGLYVSTFPPLIYALLGTGKHISIGTFAVVSLLVRSATPVIAEHTVSVNGTDTQIGEIYSVDEVISTFATVVGLLQVILGICSLGSLSVLLSEPMLSGFTTGAATHVIASQLKGLFDIQVQRRKGVFKVILSFYDVAIRFLEVNVATTVMSLTAVVVIYQGQFLNEKFKAKLFMPVPVELVVVIIVTLISYITRLSDLYGSAIMGEVPTGLPPVTMPRMILFPAMLKEAFIVAFISYVICLSLGKTFARRNGYRIDANQELIAMGSANVFGSFLDCFPCAASLSRSSLQEKIGSKSQLSSLISSALLIVVILFAGPLFFYLPKCVLSSIIIVALKGMILQVNDCFRYARVSRMEAVVWLSTFLGCFVLDLEYGIVAGAICTVGTLLYRDSKPRIRFVKSSKKGRPLSQSTSWSDDRQVSVIRVESEINFINRDAFKDQLLSLMYVDDAPAEAMRKSLLVLDLSLCPYIDSSGCTTIREILTHFTKLGFRICVVGAHEGVTESVMLSGDNEVTFSANLKNVVFDLSYHPL</sequence>
<dbReference type="SUPFAM" id="SSF52091">
    <property type="entry name" value="SpoIIaa-like"/>
    <property type="match status" value="1"/>
</dbReference>
<dbReference type="InterPro" id="IPR036513">
    <property type="entry name" value="STAS_dom_sf"/>
</dbReference>
<comment type="subcellular location">
    <subcellularLocation>
        <location evidence="1">Membrane</location>
        <topology evidence="1">Multi-pass membrane protein</topology>
    </subcellularLocation>
</comment>
<gene>
    <name evidence="8" type="primary">LOC100900522</name>
</gene>
<dbReference type="GeneID" id="100900522"/>
<organism evidence="7 8">
    <name type="scientific">Galendromus occidentalis</name>
    <name type="common">western predatory mite</name>
    <dbReference type="NCBI Taxonomy" id="34638"/>
    <lineage>
        <taxon>Eukaryota</taxon>
        <taxon>Metazoa</taxon>
        <taxon>Ecdysozoa</taxon>
        <taxon>Arthropoda</taxon>
        <taxon>Chelicerata</taxon>
        <taxon>Arachnida</taxon>
        <taxon>Acari</taxon>
        <taxon>Parasitiformes</taxon>
        <taxon>Mesostigmata</taxon>
        <taxon>Gamasina</taxon>
        <taxon>Phytoseioidea</taxon>
        <taxon>Phytoseiidae</taxon>
        <taxon>Typhlodrominae</taxon>
        <taxon>Galendromus</taxon>
    </lineage>
</organism>
<feature type="transmembrane region" description="Helical" evidence="5">
    <location>
        <begin position="452"/>
        <end position="472"/>
    </location>
</feature>
<dbReference type="NCBIfam" id="TIGR00815">
    <property type="entry name" value="sulP"/>
    <property type="match status" value="1"/>
</dbReference>
<dbReference type="KEGG" id="goe:100900522"/>
<keyword evidence="3 5" id="KW-1133">Transmembrane helix</keyword>
<feature type="transmembrane region" description="Helical" evidence="5">
    <location>
        <begin position="578"/>
        <end position="599"/>
    </location>
</feature>
<dbReference type="InterPro" id="IPR002645">
    <property type="entry name" value="STAS_dom"/>
</dbReference>
<feature type="domain" description="STAS" evidence="6">
    <location>
        <begin position="698"/>
        <end position="809"/>
    </location>
</feature>
<dbReference type="CDD" id="cd07042">
    <property type="entry name" value="STAS_SulP_like_sulfate_transporter"/>
    <property type="match status" value="1"/>
</dbReference>
<dbReference type="Pfam" id="PF01740">
    <property type="entry name" value="STAS"/>
    <property type="match status" value="1"/>
</dbReference>
<feature type="transmembrane region" description="Helical" evidence="5">
    <location>
        <begin position="500"/>
        <end position="524"/>
    </location>
</feature>
<evidence type="ECO:0000259" key="6">
    <source>
        <dbReference type="PROSITE" id="PS50801"/>
    </source>
</evidence>
<evidence type="ECO:0000256" key="1">
    <source>
        <dbReference type="ARBA" id="ARBA00004141"/>
    </source>
</evidence>
<evidence type="ECO:0000313" key="7">
    <source>
        <dbReference type="Proteomes" id="UP000694867"/>
    </source>
</evidence>
<dbReference type="GO" id="GO:0016020">
    <property type="term" value="C:membrane"/>
    <property type="evidence" value="ECO:0007669"/>
    <property type="project" value="UniProtKB-SubCell"/>
</dbReference>
<evidence type="ECO:0000256" key="4">
    <source>
        <dbReference type="ARBA" id="ARBA00023136"/>
    </source>
</evidence>
<proteinExistence type="predicted"/>
<dbReference type="PROSITE" id="PS50801">
    <property type="entry name" value="STAS"/>
    <property type="match status" value="1"/>
</dbReference>